<dbReference type="EMBL" id="RKLR01000015">
    <property type="protein sequence ID" value="MBX0325539.1"/>
    <property type="molecule type" value="Genomic_DNA"/>
</dbReference>
<gene>
    <name evidence="8" type="ORF">EGH21_21165</name>
</gene>
<comment type="subcellular location">
    <subcellularLocation>
        <location evidence="1">Membrane</location>
        <topology evidence="1">Multi-pass membrane protein</topology>
    </subcellularLocation>
</comment>
<feature type="transmembrane region" description="Helical" evidence="7">
    <location>
        <begin position="24"/>
        <end position="47"/>
    </location>
</feature>
<evidence type="ECO:0000256" key="1">
    <source>
        <dbReference type="ARBA" id="ARBA00004141"/>
    </source>
</evidence>
<keyword evidence="4 7" id="KW-0812">Transmembrane</keyword>
<dbReference type="PANTHER" id="PTHR48086:SF7">
    <property type="entry name" value="SODIUM-SOLUTE SYMPORTER-RELATED"/>
    <property type="match status" value="1"/>
</dbReference>
<dbReference type="AlphaFoldDB" id="A0AAW4PY13"/>
<reference evidence="8 9" key="1">
    <citation type="submission" date="2021-06" db="EMBL/GenBank/DDBJ databases">
        <title>Halomicroarcula sp. a new haloarchaeum isolated from saline soil.</title>
        <authorList>
            <person name="Duran-Viseras A."/>
            <person name="Sanchez-Porro C."/>
            <person name="Ventosa A."/>
        </authorList>
    </citation>
    <scope>NUCLEOTIDE SEQUENCE [LARGE SCALE GENOMIC DNA]</scope>
    <source>
        <strain evidence="8 9">F13</strain>
    </source>
</reference>
<dbReference type="InterPro" id="IPR038377">
    <property type="entry name" value="Na/Glc_symporter_sf"/>
</dbReference>
<name>A0AAW4PY13_9EURY</name>
<proteinExistence type="inferred from homology"/>
<dbReference type="PANTHER" id="PTHR48086">
    <property type="entry name" value="SODIUM/PROLINE SYMPORTER-RELATED"/>
    <property type="match status" value="1"/>
</dbReference>
<sequence>MGGTFAVPFLLGLHWKRATTQGGIVGMTVGFSTVVVWHAATNIYSFVPARADALVGDPVVPGVLASLLAFVAVSFVTSPPSLRSLSSFFDVGEDATDRR</sequence>
<evidence type="ECO:0000256" key="4">
    <source>
        <dbReference type="ARBA" id="ARBA00022692"/>
    </source>
</evidence>
<dbReference type="InterPro" id="IPR050277">
    <property type="entry name" value="Sodium:Solute_Symporter"/>
</dbReference>
<evidence type="ECO:0000256" key="5">
    <source>
        <dbReference type="ARBA" id="ARBA00022989"/>
    </source>
</evidence>
<evidence type="ECO:0000256" key="2">
    <source>
        <dbReference type="ARBA" id="ARBA00006434"/>
    </source>
</evidence>
<comment type="caution">
    <text evidence="8">The sequence shown here is derived from an EMBL/GenBank/DDBJ whole genome shotgun (WGS) entry which is preliminary data.</text>
</comment>
<dbReference type="Proteomes" id="UP001430377">
    <property type="component" value="Unassembled WGS sequence"/>
</dbReference>
<accession>A0AAW4PY13</accession>
<feature type="transmembrane region" description="Helical" evidence="7">
    <location>
        <begin position="59"/>
        <end position="77"/>
    </location>
</feature>
<dbReference type="InterPro" id="IPR001734">
    <property type="entry name" value="Na/solute_symporter"/>
</dbReference>
<evidence type="ECO:0000256" key="3">
    <source>
        <dbReference type="ARBA" id="ARBA00022448"/>
    </source>
</evidence>
<evidence type="ECO:0000256" key="6">
    <source>
        <dbReference type="ARBA" id="ARBA00023136"/>
    </source>
</evidence>
<organism evidence="8 9">
    <name type="scientific">Haloarcula rubra</name>
    <dbReference type="NCBI Taxonomy" id="2487747"/>
    <lineage>
        <taxon>Archaea</taxon>
        <taxon>Methanobacteriati</taxon>
        <taxon>Methanobacteriota</taxon>
        <taxon>Stenosarchaea group</taxon>
        <taxon>Halobacteria</taxon>
        <taxon>Halobacteriales</taxon>
        <taxon>Haloarculaceae</taxon>
        <taxon>Haloarcula</taxon>
    </lineage>
</organism>
<dbReference type="RefSeq" id="WP_220620400.1">
    <property type="nucleotide sequence ID" value="NZ_RKLR01000015.1"/>
</dbReference>
<evidence type="ECO:0008006" key="10">
    <source>
        <dbReference type="Google" id="ProtNLM"/>
    </source>
</evidence>
<keyword evidence="3" id="KW-0813">Transport</keyword>
<comment type="similarity">
    <text evidence="2">Belongs to the sodium:solute symporter (SSF) (TC 2.A.21) family.</text>
</comment>
<evidence type="ECO:0000313" key="9">
    <source>
        <dbReference type="Proteomes" id="UP001430377"/>
    </source>
</evidence>
<keyword evidence="5 7" id="KW-1133">Transmembrane helix</keyword>
<keyword evidence="6 7" id="KW-0472">Membrane</keyword>
<dbReference type="Gene3D" id="1.20.1730.10">
    <property type="entry name" value="Sodium/glucose cotransporter"/>
    <property type="match status" value="1"/>
</dbReference>
<evidence type="ECO:0000313" key="8">
    <source>
        <dbReference type="EMBL" id="MBX0325539.1"/>
    </source>
</evidence>
<protein>
    <recommendedName>
        <fullName evidence="10">Sodium:solute symporter family protein</fullName>
    </recommendedName>
</protein>
<dbReference type="GO" id="GO:0005886">
    <property type="term" value="C:plasma membrane"/>
    <property type="evidence" value="ECO:0007669"/>
    <property type="project" value="TreeGrafter"/>
</dbReference>
<keyword evidence="9" id="KW-1185">Reference proteome</keyword>
<evidence type="ECO:0000256" key="7">
    <source>
        <dbReference type="SAM" id="Phobius"/>
    </source>
</evidence>
<dbReference type="GO" id="GO:0022857">
    <property type="term" value="F:transmembrane transporter activity"/>
    <property type="evidence" value="ECO:0007669"/>
    <property type="project" value="InterPro"/>
</dbReference>
<dbReference type="PROSITE" id="PS50283">
    <property type="entry name" value="NA_SOLUT_SYMP_3"/>
    <property type="match status" value="1"/>
</dbReference>